<evidence type="ECO:0000256" key="1">
    <source>
        <dbReference type="ARBA" id="ARBA00004496"/>
    </source>
</evidence>
<comment type="caution">
    <text evidence="5">The sequence shown here is derived from an EMBL/GenBank/DDBJ whole genome shotgun (WGS) entry which is preliminary data.</text>
</comment>
<comment type="subcellular location">
    <subcellularLocation>
        <location evidence="1">Cytoplasm</location>
    </subcellularLocation>
</comment>
<name>A0A544VXM1_9MYCO</name>
<evidence type="ECO:0000256" key="4">
    <source>
        <dbReference type="ARBA" id="ARBA00023186"/>
    </source>
</evidence>
<dbReference type="Pfam" id="PF14011">
    <property type="entry name" value="ESX-1_EspG"/>
    <property type="match status" value="1"/>
</dbReference>
<keyword evidence="4" id="KW-0143">Chaperone</keyword>
<reference evidence="5 6" key="1">
    <citation type="submission" date="2018-10" db="EMBL/GenBank/DDBJ databases">
        <title>Draft genome of Mycobacterium hodleri strain B.</title>
        <authorList>
            <person name="Amande T.J."/>
            <person name="Mcgenity T.J."/>
        </authorList>
    </citation>
    <scope>NUCLEOTIDE SEQUENCE [LARGE SCALE GENOMIC DNA]</scope>
    <source>
        <strain evidence="5 6">B</strain>
    </source>
</reference>
<gene>
    <name evidence="5" type="ORF">D8S82_19985</name>
</gene>
<dbReference type="EMBL" id="VIFX01000027">
    <property type="protein sequence ID" value="TQR84725.1"/>
    <property type="molecule type" value="Genomic_DNA"/>
</dbReference>
<evidence type="ECO:0000313" key="5">
    <source>
        <dbReference type="EMBL" id="TQR84725.1"/>
    </source>
</evidence>
<dbReference type="RefSeq" id="WP_142553778.1">
    <property type="nucleotide sequence ID" value="NZ_VIFX01000027.1"/>
</dbReference>
<dbReference type="InterPro" id="IPR025734">
    <property type="entry name" value="EspG"/>
</dbReference>
<proteinExistence type="inferred from homology"/>
<evidence type="ECO:0000313" key="6">
    <source>
        <dbReference type="Proteomes" id="UP000315759"/>
    </source>
</evidence>
<accession>A0A544VXM1</accession>
<keyword evidence="3" id="KW-0963">Cytoplasm</keyword>
<evidence type="ECO:0000256" key="2">
    <source>
        <dbReference type="ARBA" id="ARBA00006411"/>
    </source>
</evidence>
<sequence length="267" mass="28113">MTVALSREWSFTADEVGALTSRTGASPVVGLRPRHATVDVRDAALNHAVRTLTQRGVIVDGLVDPEIVSVLHVLQRPDRELVMRLVTPAGVGRISVARRGNSTAVGRRIGERLDVRVLGPGIGLSDAVATLLDEMPTAQPAPVEPVGAPLSEMTEALSDSHDPLVLADRVRALGAPQRAAMLLGAALGSRQAFAEIVYSAVLENEDVIARVPAAVAVIYTARGRVIAVPSASPSGQLWSTLKPGSDQVFGQAVNQLVELAAERWEVG</sequence>
<comment type="similarity">
    <text evidence="2">Belongs to the EspG family.</text>
</comment>
<evidence type="ECO:0000256" key="3">
    <source>
        <dbReference type="ARBA" id="ARBA00022490"/>
    </source>
</evidence>
<keyword evidence="6" id="KW-1185">Reference proteome</keyword>
<dbReference type="Proteomes" id="UP000315759">
    <property type="component" value="Unassembled WGS sequence"/>
</dbReference>
<organism evidence="5 6">
    <name type="scientific">Mycolicibacterium hodleri</name>
    <dbReference type="NCBI Taxonomy" id="49897"/>
    <lineage>
        <taxon>Bacteria</taxon>
        <taxon>Bacillati</taxon>
        <taxon>Actinomycetota</taxon>
        <taxon>Actinomycetes</taxon>
        <taxon>Mycobacteriales</taxon>
        <taxon>Mycobacteriaceae</taxon>
        <taxon>Mycolicibacterium</taxon>
    </lineage>
</organism>
<dbReference type="GO" id="GO:0005737">
    <property type="term" value="C:cytoplasm"/>
    <property type="evidence" value="ECO:0007669"/>
    <property type="project" value="UniProtKB-SubCell"/>
</dbReference>
<dbReference type="AlphaFoldDB" id="A0A544VXM1"/>
<protein>
    <submittedName>
        <fullName evidence="5">ESX secretion-associated protein EspG</fullName>
    </submittedName>
</protein>